<evidence type="ECO:0000313" key="2">
    <source>
        <dbReference type="EMBL" id="GGI07004.1"/>
    </source>
</evidence>
<organism evidence="2 3">
    <name type="scientific">Isoptericola cucumis</name>
    <dbReference type="NCBI Taxonomy" id="1776856"/>
    <lineage>
        <taxon>Bacteria</taxon>
        <taxon>Bacillati</taxon>
        <taxon>Actinomycetota</taxon>
        <taxon>Actinomycetes</taxon>
        <taxon>Micrococcales</taxon>
        <taxon>Promicromonosporaceae</taxon>
        <taxon>Isoptericola</taxon>
    </lineage>
</organism>
<protein>
    <submittedName>
        <fullName evidence="2">Uncharacterized protein</fullName>
    </submittedName>
</protein>
<keyword evidence="3" id="KW-1185">Reference proteome</keyword>
<dbReference type="Proteomes" id="UP000632535">
    <property type="component" value="Unassembled WGS sequence"/>
</dbReference>
<feature type="compositionally biased region" description="Acidic residues" evidence="1">
    <location>
        <begin position="24"/>
        <end position="41"/>
    </location>
</feature>
<name>A0ABQ2B710_9MICO</name>
<evidence type="ECO:0000313" key="3">
    <source>
        <dbReference type="Proteomes" id="UP000632535"/>
    </source>
</evidence>
<feature type="compositionally biased region" description="Basic and acidic residues" evidence="1">
    <location>
        <begin position="1"/>
        <end position="10"/>
    </location>
</feature>
<dbReference type="EMBL" id="BMDG01000004">
    <property type="protein sequence ID" value="GGI07004.1"/>
    <property type="molecule type" value="Genomic_DNA"/>
</dbReference>
<comment type="caution">
    <text evidence="2">The sequence shown here is derived from an EMBL/GenBank/DDBJ whole genome shotgun (WGS) entry which is preliminary data.</text>
</comment>
<sequence>MTVEQIKPEDEATEPVETATPDLEQTEPETPEPTEDPEPEPETFPREYVQKLRDESAKYRQRAAKTDELAHRLHAALVTATGRLADPTDLPYDEAHLDDPDDLERAISDLLSRKPHLASRRVAGDVGQGASGGTGGVSLAGLLRAGAA</sequence>
<reference evidence="3" key="1">
    <citation type="journal article" date="2019" name="Int. J. Syst. Evol. Microbiol.">
        <title>The Global Catalogue of Microorganisms (GCM) 10K type strain sequencing project: providing services to taxonomists for standard genome sequencing and annotation.</title>
        <authorList>
            <consortium name="The Broad Institute Genomics Platform"/>
            <consortium name="The Broad Institute Genome Sequencing Center for Infectious Disease"/>
            <person name="Wu L."/>
            <person name="Ma J."/>
        </authorList>
    </citation>
    <scope>NUCLEOTIDE SEQUENCE [LARGE SCALE GENOMIC DNA]</scope>
    <source>
        <strain evidence="3">CCM 8653</strain>
    </source>
</reference>
<accession>A0ABQ2B710</accession>
<gene>
    <name evidence="2" type="ORF">GCM10007368_13990</name>
</gene>
<evidence type="ECO:0000256" key="1">
    <source>
        <dbReference type="SAM" id="MobiDB-lite"/>
    </source>
</evidence>
<proteinExistence type="predicted"/>
<dbReference type="RefSeq" id="WP_188522950.1">
    <property type="nucleotide sequence ID" value="NZ_BMDG01000004.1"/>
</dbReference>
<feature type="region of interest" description="Disordered" evidence="1">
    <location>
        <begin position="1"/>
        <end position="46"/>
    </location>
</feature>